<reference evidence="1 2" key="1">
    <citation type="journal article" date="2016" name="Mol. Biol. Evol.">
        <title>Comparative Genomics of Early-Diverging Mushroom-Forming Fungi Provides Insights into the Origins of Lignocellulose Decay Capabilities.</title>
        <authorList>
            <person name="Nagy L.G."/>
            <person name="Riley R."/>
            <person name="Tritt A."/>
            <person name="Adam C."/>
            <person name="Daum C."/>
            <person name="Floudas D."/>
            <person name="Sun H."/>
            <person name="Yadav J.S."/>
            <person name="Pangilinan J."/>
            <person name="Larsson K.H."/>
            <person name="Matsuura K."/>
            <person name="Barry K."/>
            <person name="Labutti K."/>
            <person name="Kuo R."/>
            <person name="Ohm R.A."/>
            <person name="Bhattacharya S.S."/>
            <person name="Shirouzu T."/>
            <person name="Yoshinaga Y."/>
            <person name="Martin F.M."/>
            <person name="Grigoriev I.V."/>
            <person name="Hibbett D.S."/>
        </authorList>
    </citation>
    <scope>NUCLEOTIDE SEQUENCE [LARGE SCALE GENOMIC DNA]</scope>
    <source>
        <strain evidence="1 2">HHB10207 ss-3</strain>
    </source>
</reference>
<dbReference type="Proteomes" id="UP000076798">
    <property type="component" value="Unassembled WGS sequence"/>
</dbReference>
<proteinExistence type="predicted"/>
<sequence>MQGNEASGHNGRYTRSADILNPPVNLRVRWARLQNTIMSVNSQSCAEHRIYGHSIHKQLADPPFHVHTHRRLYSGYRNAHGFFHACFNFHLLHHRSHTCGPPGHIGPV</sequence>
<organism evidence="1 2">
    <name type="scientific">Sistotremastrum suecicum HHB10207 ss-3</name>
    <dbReference type="NCBI Taxonomy" id="1314776"/>
    <lineage>
        <taxon>Eukaryota</taxon>
        <taxon>Fungi</taxon>
        <taxon>Dikarya</taxon>
        <taxon>Basidiomycota</taxon>
        <taxon>Agaricomycotina</taxon>
        <taxon>Agaricomycetes</taxon>
        <taxon>Sistotremastrales</taxon>
        <taxon>Sistotremastraceae</taxon>
        <taxon>Sistotremastrum</taxon>
    </lineage>
</organism>
<dbReference type="EMBL" id="KV428098">
    <property type="protein sequence ID" value="KZT36803.1"/>
    <property type="molecule type" value="Genomic_DNA"/>
</dbReference>
<evidence type="ECO:0000313" key="2">
    <source>
        <dbReference type="Proteomes" id="UP000076798"/>
    </source>
</evidence>
<protein>
    <submittedName>
        <fullName evidence="1">Uncharacterized protein</fullName>
    </submittedName>
</protein>
<accession>A0A166BVZ1</accession>
<keyword evidence="2" id="KW-1185">Reference proteome</keyword>
<evidence type="ECO:0000313" key="1">
    <source>
        <dbReference type="EMBL" id="KZT36803.1"/>
    </source>
</evidence>
<dbReference type="AlphaFoldDB" id="A0A166BVZ1"/>
<name>A0A166BVZ1_9AGAM</name>
<gene>
    <name evidence="1" type="ORF">SISSUDRAFT_919887</name>
</gene>